<comment type="caution">
    <text evidence="8">The sequence shown here is derived from an EMBL/GenBank/DDBJ whole genome shotgun (WGS) entry which is preliminary data.</text>
</comment>
<sequence length="264" mass="30188">MKNMQSISIFAHGFLLVMLIFSHPSSTQAQEVEDEREFDYVIGGPIGPEKWGEIKEEWSLCSTGKMQSPIDMSNPRVERVVNPYTLNRNHKPSYATLKNRGHDISLQWEGDAGSILINNTEYALKQAHWHSPSEHTINGRSYDLEIHLVHMSNDSKIAVMAVLYTLGIRDSFLSMLEANISSMINQKGQSVYSGIINPRDIQTSRWLYYRYIGSLTVPPCTEQVVWMISRVIRTVSKSQVKLLREAVNDYAENNARPIQRDRCK</sequence>
<dbReference type="GO" id="GO:0008270">
    <property type="term" value="F:zinc ion binding"/>
    <property type="evidence" value="ECO:0007669"/>
    <property type="project" value="UniProtKB-UniRule"/>
</dbReference>
<evidence type="ECO:0000256" key="4">
    <source>
        <dbReference type="ARBA" id="ARBA00022833"/>
    </source>
</evidence>
<evidence type="ECO:0000256" key="2">
    <source>
        <dbReference type="ARBA" id="ARBA00012925"/>
    </source>
</evidence>
<evidence type="ECO:0000313" key="9">
    <source>
        <dbReference type="Proteomes" id="UP000326396"/>
    </source>
</evidence>
<dbReference type="Proteomes" id="UP000326396">
    <property type="component" value="Linkage Group LG6"/>
</dbReference>
<dbReference type="CDD" id="cd03124">
    <property type="entry name" value="alpha_CA_prokaryotic_like"/>
    <property type="match status" value="1"/>
</dbReference>
<dbReference type="EMBL" id="SZYD01000016">
    <property type="protein sequence ID" value="KAD3337517.1"/>
    <property type="molecule type" value="Genomic_DNA"/>
</dbReference>
<dbReference type="InterPro" id="IPR001148">
    <property type="entry name" value="CA_dom"/>
</dbReference>
<feature type="signal peptide" evidence="6">
    <location>
        <begin position="1"/>
        <end position="29"/>
    </location>
</feature>
<dbReference type="InterPro" id="IPR023561">
    <property type="entry name" value="Carbonic_anhydrase_a-class"/>
</dbReference>
<organism evidence="8 9">
    <name type="scientific">Mikania micrantha</name>
    <name type="common">bitter vine</name>
    <dbReference type="NCBI Taxonomy" id="192012"/>
    <lineage>
        <taxon>Eukaryota</taxon>
        <taxon>Viridiplantae</taxon>
        <taxon>Streptophyta</taxon>
        <taxon>Embryophyta</taxon>
        <taxon>Tracheophyta</taxon>
        <taxon>Spermatophyta</taxon>
        <taxon>Magnoliopsida</taxon>
        <taxon>eudicotyledons</taxon>
        <taxon>Gunneridae</taxon>
        <taxon>Pentapetalae</taxon>
        <taxon>asterids</taxon>
        <taxon>campanulids</taxon>
        <taxon>Asterales</taxon>
        <taxon>Asteraceae</taxon>
        <taxon>Asteroideae</taxon>
        <taxon>Heliantheae alliance</taxon>
        <taxon>Eupatorieae</taxon>
        <taxon>Mikania</taxon>
    </lineage>
</organism>
<evidence type="ECO:0000259" key="7">
    <source>
        <dbReference type="PROSITE" id="PS51144"/>
    </source>
</evidence>
<dbReference type="InterPro" id="IPR018338">
    <property type="entry name" value="Carbonic_anhydrase_a-class_CS"/>
</dbReference>
<dbReference type="SUPFAM" id="SSF51069">
    <property type="entry name" value="Carbonic anhydrase"/>
    <property type="match status" value="1"/>
</dbReference>
<dbReference type="OrthoDB" id="429145at2759"/>
<dbReference type="PROSITE" id="PS00162">
    <property type="entry name" value="ALPHA_CA_1"/>
    <property type="match status" value="1"/>
</dbReference>
<gene>
    <name evidence="8" type="ORF">E3N88_33037</name>
</gene>
<evidence type="ECO:0000313" key="8">
    <source>
        <dbReference type="EMBL" id="KAD3337517.1"/>
    </source>
</evidence>
<reference evidence="8 9" key="1">
    <citation type="submission" date="2019-05" db="EMBL/GenBank/DDBJ databases">
        <title>Mikania micrantha, genome provides insights into the molecular mechanism of rapid growth.</title>
        <authorList>
            <person name="Liu B."/>
        </authorList>
    </citation>
    <scope>NUCLEOTIDE SEQUENCE [LARGE SCALE GENOMIC DNA]</scope>
    <source>
        <strain evidence="8">NLD-2019</strain>
        <tissue evidence="8">Leaf</tissue>
    </source>
</reference>
<keyword evidence="9" id="KW-1185">Reference proteome</keyword>
<dbReference type="AlphaFoldDB" id="A0A5N6MAM0"/>
<protein>
    <recommendedName>
        <fullName evidence="2 6">Carbonic anhydrase</fullName>
        <ecNumber evidence="2 6">4.2.1.1</ecNumber>
    </recommendedName>
</protein>
<comment type="catalytic activity">
    <reaction evidence="6">
        <text>hydrogencarbonate + H(+) = CO2 + H2O</text>
        <dbReference type="Rhea" id="RHEA:10748"/>
        <dbReference type="ChEBI" id="CHEBI:15377"/>
        <dbReference type="ChEBI" id="CHEBI:15378"/>
        <dbReference type="ChEBI" id="CHEBI:16526"/>
        <dbReference type="ChEBI" id="CHEBI:17544"/>
        <dbReference type="EC" id="4.2.1.1"/>
    </reaction>
</comment>
<dbReference type="EC" id="4.2.1.1" evidence="2 6"/>
<dbReference type="PANTHER" id="PTHR18952">
    <property type="entry name" value="CARBONIC ANHYDRASE"/>
    <property type="match status" value="1"/>
</dbReference>
<keyword evidence="6" id="KW-0732">Signal</keyword>
<keyword evidence="3 6" id="KW-0479">Metal-binding</keyword>
<dbReference type="GO" id="GO:0006730">
    <property type="term" value="P:one-carbon metabolic process"/>
    <property type="evidence" value="ECO:0007669"/>
    <property type="project" value="TreeGrafter"/>
</dbReference>
<dbReference type="PANTHER" id="PTHR18952:SF201">
    <property type="entry name" value="CARBONIC ANHYDRASE"/>
    <property type="match status" value="1"/>
</dbReference>
<proteinExistence type="inferred from homology"/>
<feature type="domain" description="Alpha-carbonic anhydrase" evidence="7">
    <location>
        <begin position="36"/>
        <end position="264"/>
    </location>
</feature>
<evidence type="ECO:0000256" key="1">
    <source>
        <dbReference type="ARBA" id="ARBA00001947"/>
    </source>
</evidence>
<evidence type="ECO:0000256" key="3">
    <source>
        <dbReference type="ARBA" id="ARBA00022723"/>
    </source>
</evidence>
<keyword evidence="5 6" id="KW-0456">Lyase</keyword>
<evidence type="ECO:0000256" key="5">
    <source>
        <dbReference type="ARBA" id="ARBA00023239"/>
    </source>
</evidence>
<comment type="cofactor">
    <cofactor evidence="1 6">
        <name>Zn(2+)</name>
        <dbReference type="ChEBI" id="CHEBI:29105"/>
    </cofactor>
</comment>
<keyword evidence="4 6" id="KW-0862">Zinc</keyword>
<dbReference type="Gene3D" id="3.10.200.10">
    <property type="entry name" value="Alpha carbonic anhydrase"/>
    <property type="match status" value="1"/>
</dbReference>
<comment type="function">
    <text evidence="6">Reversible hydration of carbon dioxide.</text>
</comment>
<dbReference type="Pfam" id="PF00194">
    <property type="entry name" value="Carb_anhydrase"/>
    <property type="match status" value="1"/>
</dbReference>
<dbReference type="InterPro" id="IPR036398">
    <property type="entry name" value="CA_dom_sf"/>
</dbReference>
<dbReference type="SMART" id="SM01057">
    <property type="entry name" value="Carb_anhydrase"/>
    <property type="match status" value="1"/>
</dbReference>
<dbReference type="InterPro" id="IPR041891">
    <property type="entry name" value="Alpha_CA_prokaryot-like"/>
</dbReference>
<name>A0A5N6MAM0_9ASTR</name>
<evidence type="ECO:0000256" key="6">
    <source>
        <dbReference type="RuleBase" id="RU367011"/>
    </source>
</evidence>
<comment type="similarity">
    <text evidence="6">Belongs to the alpha-carbonic anhydrase family.</text>
</comment>
<feature type="chain" id="PRO_5025093937" description="Carbonic anhydrase" evidence="6">
    <location>
        <begin position="30"/>
        <end position="264"/>
    </location>
</feature>
<dbReference type="GO" id="GO:0004089">
    <property type="term" value="F:carbonate dehydratase activity"/>
    <property type="evidence" value="ECO:0007669"/>
    <property type="project" value="UniProtKB-UniRule"/>
</dbReference>
<accession>A0A5N6MAM0</accession>
<dbReference type="PROSITE" id="PS51144">
    <property type="entry name" value="ALPHA_CA_2"/>
    <property type="match status" value="1"/>
</dbReference>